<dbReference type="GO" id="GO:0047429">
    <property type="term" value="F:nucleoside triphosphate diphosphatase activity"/>
    <property type="evidence" value="ECO:0007669"/>
    <property type="project" value="InterPro"/>
</dbReference>
<gene>
    <name evidence="3" type="ORF">SPSYN_00857</name>
</gene>
<dbReference type="OrthoDB" id="9795331at2"/>
<dbReference type="RefSeq" id="WP_161821252.1">
    <property type="nucleotide sequence ID" value="NZ_LSRS01000002.1"/>
</dbReference>
<dbReference type="EMBL" id="LSRS01000002">
    <property type="protein sequence ID" value="KAF1086118.1"/>
    <property type="molecule type" value="Genomic_DNA"/>
</dbReference>
<sequence>MSKPMRFVTSNPQKISEYEQLLAPHQFIPVRLNVRQPQGDNQREVVRCKLLLAYTEKRARLFVDHTGISVVAWNGLPGGMTREIWGQLGIAGFLRLLQCDVNRQATVRTIIGYCDGRQIYTFEAELEGVIAAEPDGLANTWESIFIPAGYDRTLAALPLEEKLQISTRGQAAQKFKEFLSQQAVRIW</sequence>
<reference evidence="3" key="1">
    <citation type="submission" date="2016-02" db="EMBL/GenBank/DDBJ databases">
        <title>Draft Genome Sequence of Sporotomaculum syntrophicum Strain FB, a Syntrophic Benzoate Degrader.</title>
        <authorList>
            <person name="Nobu M.K."/>
            <person name="Narihiro T."/>
            <person name="Qiu Y.-L."/>
            <person name="Ohashi A."/>
            <person name="Liu W.-T."/>
            <person name="Yuji S."/>
        </authorList>
    </citation>
    <scope>NUCLEOTIDE SEQUENCE</scope>
    <source>
        <strain evidence="3">FB</strain>
    </source>
</reference>
<name>A0A9D2WS67_9FIRM</name>
<comment type="similarity">
    <text evidence="1">Belongs to the HAM1 NTPase family.</text>
</comment>
<evidence type="ECO:0000256" key="2">
    <source>
        <dbReference type="ARBA" id="ARBA00022801"/>
    </source>
</evidence>
<evidence type="ECO:0000313" key="4">
    <source>
        <dbReference type="Proteomes" id="UP000798488"/>
    </source>
</evidence>
<dbReference type="Proteomes" id="UP000798488">
    <property type="component" value="Unassembled WGS sequence"/>
</dbReference>
<dbReference type="Gene3D" id="3.90.950.10">
    <property type="match status" value="1"/>
</dbReference>
<keyword evidence="4" id="KW-1185">Reference proteome</keyword>
<organism evidence="3 4">
    <name type="scientific">Sporotomaculum syntrophicum</name>
    <dbReference type="NCBI Taxonomy" id="182264"/>
    <lineage>
        <taxon>Bacteria</taxon>
        <taxon>Bacillati</taxon>
        <taxon>Bacillota</taxon>
        <taxon>Clostridia</taxon>
        <taxon>Eubacteriales</taxon>
        <taxon>Desulfallaceae</taxon>
        <taxon>Sporotomaculum</taxon>
    </lineage>
</organism>
<dbReference type="InterPro" id="IPR029001">
    <property type="entry name" value="ITPase-like_fam"/>
</dbReference>
<dbReference type="AlphaFoldDB" id="A0A9D2WS67"/>
<accession>A0A9D2WS67</accession>
<comment type="caution">
    <text evidence="3">The sequence shown here is derived from an EMBL/GenBank/DDBJ whole genome shotgun (WGS) entry which is preliminary data.</text>
</comment>
<proteinExistence type="inferred from homology"/>
<evidence type="ECO:0000256" key="1">
    <source>
        <dbReference type="ARBA" id="ARBA00008023"/>
    </source>
</evidence>
<keyword evidence="2" id="KW-0378">Hydrolase</keyword>
<dbReference type="GO" id="GO:0009143">
    <property type="term" value="P:nucleoside triphosphate catabolic process"/>
    <property type="evidence" value="ECO:0007669"/>
    <property type="project" value="InterPro"/>
</dbReference>
<dbReference type="SUPFAM" id="SSF52972">
    <property type="entry name" value="ITPase-like"/>
    <property type="match status" value="1"/>
</dbReference>
<dbReference type="PANTHER" id="PTHR11067:SF9">
    <property type="entry name" value="INOSINE TRIPHOSPHATE PYROPHOSPHATASE"/>
    <property type="match status" value="1"/>
</dbReference>
<dbReference type="Pfam" id="PF01725">
    <property type="entry name" value="Ham1p_like"/>
    <property type="match status" value="1"/>
</dbReference>
<protein>
    <submittedName>
        <fullName evidence="3">DITP/XTP pyrophosphatase</fullName>
    </submittedName>
</protein>
<dbReference type="PANTHER" id="PTHR11067">
    <property type="entry name" value="INOSINE TRIPHOSPHATE PYROPHOSPHATASE/HAM1 PROTEIN"/>
    <property type="match status" value="1"/>
</dbReference>
<dbReference type="InterPro" id="IPR002637">
    <property type="entry name" value="RdgB/HAM1"/>
</dbReference>
<dbReference type="GO" id="GO:0005737">
    <property type="term" value="C:cytoplasm"/>
    <property type="evidence" value="ECO:0007669"/>
    <property type="project" value="TreeGrafter"/>
</dbReference>
<evidence type="ECO:0000313" key="3">
    <source>
        <dbReference type="EMBL" id="KAF1086118.1"/>
    </source>
</evidence>